<organism evidence="1 2">
    <name type="scientific">Rhodococcoides trifolii</name>
    <dbReference type="NCBI Taxonomy" id="908250"/>
    <lineage>
        <taxon>Bacteria</taxon>
        <taxon>Bacillati</taxon>
        <taxon>Actinomycetota</taxon>
        <taxon>Actinomycetes</taxon>
        <taxon>Mycobacteriales</taxon>
        <taxon>Nocardiaceae</taxon>
        <taxon>Rhodococcoides</taxon>
    </lineage>
</organism>
<dbReference type="Proteomes" id="UP000654257">
    <property type="component" value="Unassembled WGS sequence"/>
</dbReference>
<evidence type="ECO:0000313" key="2">
    <source>
        <dbReference type="Proteomes" id="UP000654257"/>
    </source>
</evidence>
<keyword evidence="2" id="KW-1185">Reference proteome</keyword>
<proteinExistence type="predicted"/>
<sequence length="255" mass="28122">MVDVFQPPTPEAVRPGVVHRLRFGTRPTRVSEPWTGPCFAVDDSAGALVAATPSAAPDLWSRYVDGAVRTYERHGVSIAIDMDELASGATTTLFFVALDHDGRMLGGLRAQGPYTHVEQSHALVEWEHSDGLELVQNEIRARLPHGVVEMKTAWVDDDAPSKVVSSQLARVALPTMNITGARFLLATAADHVLRQWQSSGGRISESIPPAAYPTDKYRTRLMWWDHDTVAEDARPDVWDKMLAESADMQISRRVA</sequence>
<name>A0A917G0D6_9NOCA</name>
<dbReference type="RefSeq" id="WP_229746075.1">
    <property type="nucleotide sequence ID" value="NZ_BMCU01000003.1"/>
</dbReference>
<protein>
    <submittedName>
        <fullName evidence="1">Uncharacterized protein</fullName>
    </submittedName>
</protein>
<reference evidence="1" key="2">
    <citation type="submission" date="2020-09" db="EMBL/GenBank/DDBJ databases">
        <authorList>
            <person name="Sun Q."/>
            <person name="Sedlacek I."/>
        </authorList>
    </citation>
    <scope>NUCLEOTIDE SEQUENCE</scope>
    <source>
        <strain evidence="1">CCM 7905</strain>
    </source>
</reference>
<accession>A0A917G0D6</accession>
<gene>
    <name evidence="1" type="ORF">GCM10007304_32300</name>
</gene>
<evidence type="ECO:0000313" key="1">
    <source>
        <dbReference type="EMBL" id="GGG15740.1"/>
    </source>
</evidence>
<dbReference type="AlphaFoldDB" id="A0A917G0D6"/>
<comment type="caution">
    <text evidence="1">The sequence shown here is derived from an EMBL/GenBank/DDBJ whole genome shotgun (WGS) entry which is preliminary data.</text>
</comment>
<dbReference type="EMBL" id="BMCU01000003">
    <property type="protein sequence ID" value="GGG15740.1"/>
    <property type="molecule type" value="Genomic_DNA"/>
</dbReference>
<reference evidence="1" key="1">
    <citation type="journal article" date="2014" name="Int. J. Syst. Evol. Microbiol.">
        <title>Complete genome sequence of Corynebacterium casei LMG S-19264T (=DSM 44701T), isolated from a smear-ripened cheese.</title>
        <authorList>
            <consortium name="US DOE Joint Genome Institute (JGI-PGF)"/>
            <person name="Walter F."/>
            <person name="Albersmeier A."/>
            <person name="Kalinowski J."/>
            <person name="Ruckert C."/>
        </authorList>
    </citation>
    <scope>NUCLEOTIDE SEQUENCE</scope>
    <source>
        <strain evidence="1">CCM 7905</strain>
    </source>
</reference>